<dbReference type="InterPro" id="IPR011604">
    <property type="entry name" value="PDDEXK-like_dom_sf"/>
</dbReference>
<evidence type="ECO:0000256" key="1">
    <source>
        <dbReference type="ARBA" id="ARBA00022722"/>
    </source>
</evidence>
<keyword evidence="3" id="KW-0378">Hydrolase</keyword>
<keyword evidence="1" id="KW-0540">Nuclease</keyword>
<name>A0A224ATS3_NPVBM</name>
<dbReference type="Gene3D" id="3.90.320.10">
    <property type="match status" value="1"/>
</dbReference>
<dbReference type="InterPro" id="IPR051703">
    <property type="entry name" value="NF-kappa-B_Signaling_Reg"/>
</dbReference>
<evidence type="ECO:0000256" key="2">
    <source>
        <dbReference type="ARBA" id="ARBA00022759"/>
    </source>
</evidence>
<organismHost>
    <name type="scientific">Bombyx mori</name>
    <name type="common">Silk moth</name>
    <dbReference type="NCBI Taxonomy" id="7091"/>
</organismHost>
<evidence type="ECO:0000256" key="3">
    <source>
        <dbReference type="ARBA" id="ARBA00022801"/>
    </source>
</evidence>
<dbReference type="PANTHER" id="PTHR46609:SF8">
    <property type="entry name" value="YQAJ VIRAL RECOMBINASE DOMAIN-CONTAINING PROTEIN"/>
    <property type="match status" value="1"/>
</dbReference>
<dbReference type="Pfam" id="PF01771">
    <property type="entry name" value="Viral_alk_exo"/>
    <property type="match status" value="1"/>
</dbReference>
<dbReference type="PANTHER" id="PTHR46609">
    <property type="entry name" value="EXONUCLEASE, PHAGE-TYPE/RECB, C-TERMINAL DOMAIN-CONTAINING PROTEIN"/>
    <property type="match status" value="1"/>
</dbReference>
<dbReference type="GO" id="GO:0004527">
    <property type="term" value="F:exonuclease activity"/>
    <property type="evidence" value="ECO:0007669"/>
    <property type="project" value="UniProtKB-KW"/>
</dbReference>
<dbReference type="InterPro" id="IPR011335">
    <property type="entry name" value="Restrct_endonuc-II-like"/>
</dbReference>
<accession>A0A224ATS3</accession>
<organism evidence="5">
    <name type="scientific">Bombyx mori nuclear polyhedrosis virus</name>
    <name type="common">BmNPV</name>
    <dbReference type="NCBI Taxonomy" id="271108"/>
    <lineage>
        <taxon>Viruses</taxon>
        <taxon>Viruses incertae sedis</taxon>
        <taxon>Naldaviricetes</taxon>
        <taxon>Lefavirales</taxon>
        <taxon>Baculoviridae</taxon>
        <taxon>Alphabaculovirus</taxon>
        <taxon>Alphabaculovirus bomori</taxon>
    </lineage>
</organism>
<sequence length="420" mass="48488">MFASLTSEQKLLLKKYKFNNYVKTIELSRAQLSRWRSNKDIHPKPLDRAEILRVEKATRGQSKNELWTLLRLDRSTASASSNSSGNMLQRPALLFGNAQESHVKETNGIMLDHMREIIKNKITSAVVETVLDCGMFFSSLGLHAASPDAYFSLADGTWIPVEIKCPYNYRDTTVEQMRVELGNGNRKYRVKHTALLVNKKGTPQFEMVKTDAHYKQIQRQMYVMNAPMGFYVVKFKQNLVAVSVPRDETFCNKELFTENNAYVAFAVENSNCERYQCADKRRLSFKTHSCNHNYSGQEIDAMVDRGIYLDYGHLKCAYCNDFSSNSREACDSVLKREHTNCKSFNLKHKNFDNPTYFDYVKRLQSLLKSHHFRNDAKTLAYFGYYLTHTGTLKTFCCGVQNSSPTKHDHLNNCVYYLEIK</sequence>
<keyword evidence="4 5" id="KW-0269">Exonuclease</keyword>
<proteinExistence type="predicted"/>
<dbReference type="GO" id="GO:0004519">
    <property type="term" value="F:endonuclease activity"/>
    <property type="evidence" value="ECO:0007669"/>
    <property type="project" value="UniProtKB-KW"/>
</dbReference>
<protein>
    <submittedName>
        <fullName evidence="5">Alkaline exonuclease</fullName>
    </submittedName>
</protein>
<evidence type="ECO:0000313" key="5">
    <source>
        <dbReference type="EMBL" id="BBA20615.1"/>
    </source>
</evidence>
<evidence type="ECO:0000256" key="4">
    <source>
        <dbReference type="ARBA" id="ARBA00022839"/>
    </source>
</evidence>
<dbReference type="InterPro" id="IPR034720">
    <property type="entry name" value="Viral_alk_exo"/>
</dbReference>
<gene>
    <name evidence="5" type="primary">alk-exo</name>
</gene>
<dbReference type="EMBL" id="LC150780">
    <property type="protein sequence ID" value="BBA20615.1"/>
    <property type="molecule type" value="Genomic_DNA"/>
</dbReference>
<dbReference type="SUPFAM" id="SSF52980">
    <property type="entry name" value="Restriction endonuclease-like"/>
    <property type="match status" value="1"/>
</dbReference>
<reference evidence="5" key="1">
    <citation type="submission" date="2016-05" db="EMBL/GenBank/DDBJ databases">
        <title>Characterization of a BmNPV isolated in Hokkaido, Japan.</title>
        <authorList>
            <person name="Bando H."/>
        </authorList>
    </citation>
    <scope>NUCLEOTIDE SEQUENCE</scope>
    <source>
        <strain evidence="5">H4</strain>
    </source>
</reference>
<keyword evidence="2" id="KW-0255">Endonuclease</keyword>